<evidence type="ECO:0000256" key="2">
    <source>
        <dbReference type="ARBA" id="ARBA00023043"/>
    </source>
</evidence>
<dbReference type="Pfam" id="PF24883">
    <property type="entry name" value="NPHP3_N"/>
    <property type="match status" value="1"/>
</dbReference>
<dbReference type="InterPro" id="IPR027897">
    <property type="entry name" value="DUF4559"/>
</dbReference>
<evidence type="ECO:0000259" key="3">
    <source>
        <dbReference type="Pfam" id="PF24883"/>
    </source>
</evidence>
<dbReference type="PANTHER" id="PTHR24198:SF165">
    <property type="entry name" value="ANKYRIN REPEAT-CONTAINING PROTEIN-RELATED"/>
    <property type="match status" value="1"/>
</dbReference>
<dbReference type="AlphaFoldDB" id="A0AA89BXJ4"/>
<dbReference type="EMBL" id="VSWD01000012">
    <property type="protein sequence ID" value="KAK3086355.1"/>
    <property type="molecule type" value="Genomic_DNA"/>
</dbReference>
<keyword evidence="5" id="KW-1185">Reference proteome</keyword>
<dbReference type="Proteomes" id="UP001186944">
    <property type="component" value="Unassembled WGS sequence"/>
</dbReference>
<reference evidence="4" key="1">
    <citation type="submission" date="2019-08" db="EMBL/GenBank/DDBJ databases">
        <title>The improved chromosome-level genome for the pearl oyster Pinctada fucata martensii using PacBio sequencing and Hi-C.</title>
        <authorList>
            <person name="Zheng Z."/>
        </authorList>
    </citation>
    <scope>NUCLEOTIDE SEQUENCE</scope>
    <source>
        <strain evidence="4">ZZ-2019</strain>
        <tissue evidence="4">Adductor muscle</tissue>
    </source>
</reference>
<dbReference type="SMART" id="SM00248">
    <property type="entry name" value="ANK"/>
    <property type="match status" value="7"/>
</dbReference>
<dbReference type="Gene3D" id="1.25.40.20">
    <property type="entry name" value="Ankyrin repeat-containing domain"/>
    <property type="match status" value="2"/>
</dbReference>
<proteinExistence type="predicted"/>
<feature type="domain" description="Nephrocystin 3-like N-terminal" evidence="3">
    <location>
        <begin position="167"/>
        <end position="316"/>
    </location>
</feature>
<keyword evidence="2" id="KW-0040">ANK repeat</keyword>
<sequence length="1134" mass="131674">MDEGKRCSEDVRWALESFNFGIKDYFEDTFRKFHDDLHNNVVQTRGVCCQKCSKHKPVEDWCSLCSEWRNGILAKHVFRSTVKVNWKNIDSSKLPSDIKEVKKVFLPNWYKGKLDSNDLSSCLNIMTNSDPWIPGRPSFYFKLHDKFVGRKWLNQKLRSHLNQRKVGVILVAEPGFGKSALVANWIKSYSENENKPLLGYHICKHDSRASLDASSFIINLWQDLRKRYAYFNYQTPSRFKNNKDIKPYCTFDPLLCFDELISNPLHKANLSERSLFIVDAIDECQKPAMGTTSISDLLLQQYKILMPFVSIFMTSRNDTALLSGFRQFKQVHIDPKRDENINDLKLFIQHGTRCTNEDINRLIKDTSHNFLILRSHLSENHNACKVPNLNRIDTIFEMYESTFFRLYGNDFPRKYQVDRLFFEVLSSQLVQMSITVDMMKDILKYSSPPANDDEFEEMIHRMKINFIRISKKQEIHVTHTSLYDWLKSDGNVKFRVKVHRGHNVWIHYLYNKLKLESRQSSLSMNESFPSIYHIFSLATHFIHANNESLTNELNSGKFRINDMRISCTACWRKILPQSAIYDSTISHIGYAASIFDNYEFIQTLVKMSRTTDWTKEASIASGLGHIEAFVALNISGRVDMKEKHIAVDNWMVFGKFCVPEILKDIENEEILVGTNNNTVQQFLLDAVGNFTFDYVSIFHIFVMKGYLNIVRDFTSTDISLLREKTGNGWDVFDLAVAYDNLDMLTELLSVKPMKKRTWYLWYASLRGSITIVKYLLEHDIRDQCAKYNADIRHSNSGHYATFLQNSTDAESSFSISQRYKFRRLYLRESALMVAVKRGYSKVVRALLSHSTECLEHKDAFGFTPLAASIYFRNESIIAILLNHGANRNFAMKSSLNDSDLEFFNRFLRFPLEKKWNYHNAYNGATIFHLSTLRPTCLSTTLLRKIVQNDPEINLDIRDDQGHSPLYYAICHPDADNTYAHLEDYLQPKSHRMAFFLIEAAHTLQISDSLLLELGICGRKKQDHSDIMVMTTYKDSFCKRGINFPPLMKTITITFKGDAISMNTFLNNSGIASNDISVVAVAFTLPEYTFFALRHLPQNTLNSKQIIKYIKDKYKYDADIYIKFYPGRGSSVIYM</sequence>
<dbReference type="SUPFAM" id="SSF48403">
    <property type="entry name" value="Ankyrin repeat"/>
    <property type="match status" value="1"/>
</dbReference>
<dbReference type="InterPro" id="IPR027417">
    <property type="entry name" value="P-loop_NTPase"/>
</dbReference>
<keyword evidence="1" id="KW-0677">Repeat</keyword>
<dbReference type="SUPFAM" id="SSF52540">
    <property type="entry name" value="P-loop containing nucleoside triphosphate hydrolases"/>
    <property type="match status" value="1"/>
</dbReference>
<name>A0AA89BXJ4_PINIB</name>
<dbReference type="Pfam" id="PF12796">
    <property type="entry name" value="Ank_2"/>
    <property type="match status" value="1"/>
</dbReference>
<evidence type="ECO:0000313" key="4">
    <source>
        <dbReference type="EMBL" id="KAK3086355.1"/>
    </source>
</evidence>
<dbReference type="InterPro" id="IPR056884">
    <property type="entry name" value="NPHP3-like_N"/>
</dbReference>
<comment type="caution">
    <text evidence="4">The sequence shown here is derived from an EMBL/GenBank/DDBJ whole genome shotgun (WGS) entry which is preliminary data.</text>
</comment>
<dbReference type="PANTHER" id="PTHR24198">
    <property type="entry name" value="ANKYRIN REPEAT AND PROTEIN KINASE DOMAIN-CONTAINING PROTEIN"/>
    <property type="match status" value="1"/>
</dbReference>
<dbReference type="InterPro" id="IPR002110">
    <property type="entry name" value="Ankyrin_rpt"/>
</dbReference>
<dbReference type="Gene3D" id="3.40.50.300">
    <property type="entry name" value="P-loop containing nucleotide triphosphate hydrolases"/>
    <property type="match status" value="1"/>
</dbReference>
<organism evidence="4 5">
    <name type="scientific">Pinctada imbricata</name>
    <name type="common">Atlantic pearl-oyster</name>
    <name type="synonym">Pinctada martensii</name>
    <dbReference type="NCBI Taxonomy" id="66713"/>
    <lineage>
        <taxon>Eukaryota</taxon>
        <taxon>Metazoa</taxon>
        <taxon>Spiralia</taxon>
        <taxon>Lophotrochozoa</taxon>
        <taxon>Mollusca</taxon>
        <taxon>Bivalvia</taxon>
        <taxon>Autobranchia</taxon>
        <taxon>Pteriomorphia</taxon>
        <taxon>Pterioida</taxon>
        <taxon>Pterioidea</taxon>
        <taxon>Pteriidae</taxon>
        <taxon>Pinctada</taxon>
    </lineage>
</organism>
<evidence type="ECO:0000313" key="5">
    <source>
        <dbReference type="Proteomes" id="UP001186944"/>
    </source>
</evidence>
<gene>
    <name evidence="4" type="ORF">FSP39_017340</name>
</gene>
<accession>A0AA89BXJ4</accession>
<protein>
    <recommendedName>
        <fullName evidence="3">Nephrocystin 3-like N-terminal domain-containing protein</fullName>
    </recommendedName>
</protein>
<dbReference type="InterPro" id="IPR036770">
    <property type="entry name" value="Ankyrin_rpt-contain_sf"/>
</dbReference>
<evidence type="ECO:0000256" key="1">
    <source>
        <dbReference type="ARBA" id="ARBA00022737"/>
    </source>
</evidence>
<dbReference type="Pfam" id="PF15112">
    <property type="entry name" value="DUF4559"/>
    <property type="match status" value="1"/>
</dbReference>